<organism evidence="1 2">
    <name type="scientific">Timema podura</name>
    <name type="common">Walking stick</name>
    <dbReference type="NCBI Taxonomy" id="61482"/>
    <lineage>
        <taxon>Eukaryota</taxon>
        <taxon>Metazoa</taxon>
        <taxon>Ecdysozoa</taxon>
        <taxon>Arthropoda</taxon>
        <taxon>Hexapoda</taxon>
        <taxon>Insecta</taxon>
        <taxon>Pterygota</taxon>
        <taxon>Neoptera</taxon>
        <taxon>Polyneoptera</taxon>
        <taxon>Phasmatodea</taxon>
        <taxon>Timematodea</taxon>
        <taxon>Timematoidea</taxon>
        <taxon>Timematidae</taxon>
        <taxon>Timema</taxon>
    </lineage>
</organism>
<dbReference type="EMBL" id="CAJPIN010014692">
    <property type="protein sequence ID" value="CAG2061132.1"/>
    <property type="molecule type" value="Genomic_DNA"/>
</dbReference>
<evidence type="ECO:0000313" key="2">
    <source>
        <dbReference type="Proteomes" id="UP001153148"/>
    </source>
</evidence>
<dbReference type="Proteomes" id="UP001153148">
    <property type="component" value="Unassembled WGS sequence"/>
</dbReference>
<name>A0ABN7P2C0_TIMPD</name>
<protein>
    <submittedName>
        <fullName evidence="1">Uncharacterized protein</fullName>
    </submittedName>
</protein>
<gene>
    <name evidence="1" type="ORF">TPAB3V08_LOCUS8087</name>
</gene>
<comment type="caution">
    <text evidence="1">The sequence shown here is derived from an EMBL/GenBank/DDBJ whole genome shotgun (WGS) entry which is preliminary data.</text>
</comment>
<keyword evidence="2" id="KW-1185">Reference proteome</keyword>
<accession>A0ABN7P2C0</accession>
<proteinExistence type="predicted"/>
<sequence>MTSQMTDMTARKTLCAGGKMTMTAASSSGTDTRRRC</sequence>
<reference evidence="1" key="1">
    <citation type="submission" date="2021-03" db="EMBL/GenBank/DDBJ databases">
        <authorList>
            <person name="Tran Van P."/>
        </authorList>
    </citation>
    <scope>NUCLEOTIDE SEQUENCE</scope>
</reference>
<evidence type="ECO:0000313" key="1">
    <source>
        <dbReference type="EMBL" id="CAG2061132.1"/>
    </source>
</evidence>